<keyword evidence="2" id="KW-0472">Membrane</keyword>
<dbReference type="AlphaFoldDB" id="A0A1W2G790"/>
<reference evidence="3 4" key="1">
    <citation type="submission" date="2017-04" db="EMBL/GenBank/DDBJ databases">
        <authorList>
            <person name="Afonso C.L."/>
            <person name="Miller P.J."/>
            <person name="Scott M.A."/>
            <person name="Spackman E."/>
            <person name="Goraichik I."/>
            <person name="Dimitrov K.M."/>
            <person name="Suarez D.L."/>
            <person name="Swayne D.E."/>
        </authorList>
    </citation>
    <scope>NUCLEOTIDE SEQUENCE [LARGE SCALE GENOMIC DNA]</scope>
    <source>
        <strain evidence="3 4">DSM 26133</strain>
    </source>
</reference>
<organism evidence="3 4">
    <name type="scientific">Reichenbachiella faecimaris</name>
    <dbReference type="NCBI Taxonomy" id="692418"/>
    <lineage>
        <taxon>Bacteria</taxon>
        <taxon>Pseudomonadati</taxon>
        <taxon>Bacteroidota</taxon>
        <taxon>Cytophagia</taxon>
        <taxon>Cytophagales</taxon>
        <taxon>Reichenbachiellaceae</taxon>
        <taxon>Reichenbachiella</taxon>
    </lineage>
</organism>
<keyword evidence="2" id="KW-1133">Transmembrane helix</keyword>
<dbReference type="InterPro" id="IPR015943">
    <property type="entry name" value="WD40/YVTN_repeat-like_dom_sf"/>
</dbReference>
<sequence>MRWGIRLFSTYCWLFAFVGSFAQEGDLFLTHHHHNIPGIDDVNYQIKADSKGQLYIANRSGVIQYDGNSWRHIPTPSASISLDMNENDQLYIGCVGDFGLLKIVDKKLQYQSLDSVANDDGLYFQTLYLGASVYFVNEETIVRYDVAESSTSRTNLVDYDDFFTKLFVVDGKILVQTDKELYEYANGQLVSFAWPESNSSEFIFFEKHPSEDVYLAGTTDNTIYTYQAGIFTRSEVSALLFENESFVDNGIWINDDHFALSTLENGAILYNYRQNRTVEVINREKGLPDNEVHAIGVDLEHGLWISHEFGLSRMELGIPFKTFSNFQGLHGHLYEAFFYDESLYVATSEGVYHLTKVERYKNVAYYETVKKRVIKSVPKEAIDDDTSENEGQQEVEQPQRKLSKREQRIARRKARKAKKQSEQSEDQNEAKLAEEEHKNKPSQKLFKPVEEVTIVAKNVKLRKMRKELVGEEWVFKQVDGIHFKTERFFVYQDELYAAGTSGVFHIRADSAEMVIHEPVRFVTPEKKHDRLIVGNMYNEVKIYYKEGEEWVETENLNLHGDLVKTAFNDENGRTWFATPTALIAFDDITVDHFDYKIFKYKNQFIDNPKLTFLNERLYLINTEGYFFLDSVKLQVVPDLALMKLLGKPVKHLQQRDGEVWVFNGKNWYKIDHEKNVELMDVFGLFPDMSYVSIYNDRHWVIDGANELLEYHKSIDDSLYTMSRSFIRKATSNQGDIDLTSIRVFDYDENTFYFELSKPDYRGILNTTYQYRVTGVDGEWSEWISQPQITLSYLQPGAYSLDIRTQDAFGNIEQLESFNFEINPPYWQTLWFYSLQIAVMILLVVISGFMNRRAREKYIIITEVLTVLALVLIIEFLQAIAVNYFNVESSPVMDLGINVLIAFCIFPLEQALKQYLKAEENRGKGLGGKGFLEIVGIPNPFASSIKGTGDKNDNK</sequence>
<dbReference type="Gene3D" id="2.130.10.10">
    <property type="entry name" value="YVTN repeat-like/Quinoprotein amine dehydrogenase"/>
    <property type="match status" value="3"/>
</dbReference>
<feature type="transmembrane region" description="Helical" evidence="2">
    <location>
        <begin position="829"/>
        <end position="850"/>
    </location>
</feature>
<keyword evidence="4" id="KW-1185">Reference proteome</keyword>
<dbReference type="OrthoDB" id="9806995at2"/>
<gene>
    <name evidence="3" type="ORF">SAMN04488029_0645</name>
</gene>
<feature type="compositionally biased region" description="Basic and acidic residues" evidence="1">
    <location>
        <begin position="428"/>
        <end position="439"/>
    </location>
</feature>
<dbReference type="EMBL" id="FWYF01000001">
    <property type="protein sequence ID" value="SMD32302.1"/>
    <property type="molecule type" value="Genomic_DNA"/>
</dbReference>
<dbReference type="STRING" id="692418.SAMN04488029_0645"/>
<feature type="transmembrane region" description="Helical" evidence="2">
    <location>
        <begin position="857"/>
        <end position="884"/>
    </location>
</feature>
<evidence type="ECO:0000256" key="2">
    <source>
        <dbReference type="SAM" id="Phobius"/>
    </source>
</evidence>
<accession>A0A1W2G790</accession>
<evidence type="ECO:0000313" key="3">
    <source>
        <dbReference type="EMBL" id="SMD32302.1"/>
    </source>
</evidence>
<dbReference type="RefSeq" id="WP_084370968.1">
    <property type="nucleotide sequence ID" value="NZ_FWYF01000001.1"/>
</dbReference>
<feature type="region of interest" description="Disordered" evidence="1">
    <location>
        <begin position="382"/>
        <end position="443"/>
    </location>
</feature>
<keyword evidence="2" id="KW-0812">Transmembrane</keyword>
<protein>
    <submittedName>
        <fullName evidence="3">Y_Y_Y domain-containing protein</fullName>
    </submittedName>
</protein>
<name>A0A1W2G790_REIFA</name>
<dbReference type="Gene3D" id="2.60.40.10">
    <property type="entry name" value="Immunoglobulins"/>
    <property type="match status" value="1"/>
</dbReference>
<feature type="compositionally biased region" description="Acidic residues" evidence="1">
    <location>
        <begin position="382"/>
        <end position="393"/>
    </location>
</feature>
<dbReference type="InterPro" id="IPR013783">
    <property type="entry name" value="Ig-like_fold"/>
</dbReference>
<proteinExistence type="predicted"/>
<evidence type="ECO:0000313" key="4">
    <source>
        <dbReference type="Proteomes" id="UP000192472"/>
    </source>
</evidence>
<evidence type="ECO:0000256" key="1">
    <source>
        <dbReference type="SAM" id="MobiDB-lite"/>
    </source>
</evidence>
<dbReference type="Proteomes" id="UP000192472">
    <property type="component" value="Unassembled WGS sequence"/>
</dbReference>
<feature type="transmembrane region" description="Helical" evidence="2">
    <location>
        <begin position="890"/>
        <end position="907"/>
    </location>
</feature>